<evidence type="ECO:0000313" key="1">
    <source>
        <dbReference type="EMBL" id="KAF3068721.1"/>
    </source>
</evidence>
<keyword evidence="2" id="KW-1185">Reference proteome</keyword>
<dbReference type="Proteomes" id="UP000801864">
    <property type="component" value="Unassembled WGS sequence"/>
</dbReference>
<dbReference type="EMBL" id="QLNT01000013">
    <property type="protein sequence ID" value="KAF3068721.1"/>
    <property type="molecule type" value="Genomic_DNA"/>
</dbReference>
<reference evidence="1 2" key="1">
    <citation type="submission" date="2018-06" db="EMBL/GenBank/DDBJ databases">
        <title>Genome analysis of cellulolytic fungus Trichoderma lentiforme CFAM-422.</title>
        <authorList>
            <person name="Steindorff A.S."/>
            <person name="Formighieri E.F."/>
            <person name="Midorikawa G.E.O."/>
            <person name="Tamietti M.S."/>
            <person name="Ramos E.Z."/>
            <person name="Silva A.S."/>
            <person name="Bon E.P.S."/>
            <person name="Mendes T.D."/>
            <person name="Damaso M.C.T."/>
            <person name="Favaro L.C.L."/>
        </authorList>
    </citation>
    <scope>NUCLEOTIDE SEQUENCE [LARGE SCALE GENOMIC DNA]</scope>
    <source>
        <strain evidence="1 2">CFAM-422</strain>
    </source>
</reference>
<organism evidence="1 2">
    <name type="scientific">Trichoderma lentiforme</name>
    <dbReference type="NCBI Taxonomy" id="1567552"/>
    <lineage>
        <taxon>Eukaryota</taxon>
        <taxon>Fungi</taxon>
        <taxon>Dikarya</taxon>
        <taxon>Ascomycota</taxon>
        <taxon>Pezizomycotina</taxon>
        <taxon>Sordariomycetes</taxon>
        <taxon>Hypocreomycetidae</taxon>
        <taxon>Hypocreales</taxon>
        <taxon>Hypocreaceae</taxon>
        <taxon>Trichoderma</taxon>
    </lineage>
</organism>
<comment type="caution">
    <text evidence="1">The sequence shown here is derived from an EMBL/GenBank/DDBJ whole genome shotgun (WGS) entry which is preliminary data.</text>
</comment>
<gene>
    <name evidence="1" type="ORF">CFAM422_007623</name>
</gene>
<evidence type="ECO:0000313" key="2">
    <source>
        <dbReference type="Proteomes" id="UP000801864"/>
    </source>
</evidence>
<dbReference type="AlphaFoldDB" id="A0A9P5CD19"/>
<accession>A0A9P5CD19</accession>
<name>A0A9P5CD19_9HYPO</name>
<protein>
    <submittedName>
        <fullName evidence="1">Uncharacterized protein</fullName>
    </submittedName>
</protein>
<sequence length="104" mass="11187">MEKKTRRGELTVSAFGIAVLRPAWIYSLGQHRQSTICSTRVSQLVVKRHGDSIARSRTCATAVTSGGSQAQVCRSGMDDMSRDRARACADRGGLDWSVSRSGAG</sequence>
<proteinExistence type="predicted"/>